<dbReference type="Gene3D" id="1.10.287.990">
    <property type="entry name" value="Fe,Mn superoxide dismutase (SOD) domain"/>
    <property type="match status" value="1"/>
</dbReference>
<protein>
    <recommendedName>
        <fullName evidence="2 6">Superoxide dismutase</fullName>
        <ecNumber evidence="2 6">1.15.1.1</ecNumber>
    </recommendedName>
</protein>
<gene>
    <name evidence="10" type="ORF">PORCRE_1938</name>
</gene>
<comment type="function">
    <text evidence="6">Destroys radicals which are normally produced within the cells and which are toxic to biological systems.</text>
</comment>
<keyword evidence="4 6" id="KW-0560">Oxidoreductase</keyword>
<dbReference type="Pfam" id="PF00081">
    <property type="entry name" value="Sod_Fe_N"/>
    <property type="match status" value="1"/>
</dbReference>
<evidence type="ECO:0000256" key="6">
    <source>
        <dbReference type="RuleBase" id="RU000414"/>
    </source>
</evidence>
<evidence type="ECO:0000256" key="5">
    <source>
        <dbReference type="PIRSR" id="PIRSR000349-1"/>
    </source>
</evidence>
<reference evidence="11" key="1">
    <citation type="journal article" date="2013" name="Genome">
        <title>Draft Genome Sequences of Porphyromonas crevioricanis JCM 15906T and Porphyromonas cansulci JCM 13913T Isolated from a Canine Oral Cavity.</title>
        <authorList>
            <person name="Sakamoto M."/>
            <person name="Tanaka N."/>
            <person name="Shiwa Y."/>
            <person name="Yoshikawa H."/>
            <person name="Ohkuma M."/>
        </authorList>
    </citation>
    <scope>NUCLEOTIDE SEQUENCE [LARGE SCALE GENOMIC DNA]</scope>
    <source>
        <strain evidence="11">JCM 15906</strain>
    </source>
</reference>
<dbReference type="InterPro" id="IPR019831">
    <property type="entry name" value="Mn/Fe_SOD_N"/>
</dbReference>
<dbReference type="EC" id="1.15.1.1" evidence="2 6"/>
<evidence type="ECO:0000256" key="4">
    <source>
        <dbReference type="ARBA" id="ARBA00023002"/>
    </source>
</evidence>
<keyword evidence="7" id="KW-0732">Signal</keyword>
<comment type="similarity">
    <text evidence="1 6">Belongs to the iron/manganese superoxide dismutase family.</text>
</comment>
<comment type="catalytic activity">
    <reaction evidence="6">
        <text>2 superoxide + 2 H(+) = H2O2 + O2</text>
        <dbReference type="Rhea" id="RHEA:20696"/>
        <dbReference type="ChEBI" id="CHEBI:15378"/>
        <dbReference type="ChEBI" id="CHEBI:15379"/>
        <dbReference type="ChEBI" id="CHEBI:16240"/>
        <dbReference type="ChEBI" id="CHEBI:18421"/>
        <dbReference type="EC" id="1.15.1.1"/>
    </reaction>
</comment>
<dbReference type="GO" id="GO:0046872">
    <property type="term" value="F:metal ion binding"/>
    <property type="evidence" value="ECO:0007669"/>
    <property type="project" value="UniProtKB-KW"/>
</dbReference>
<dbReference type="PROSITE" id="PS00088">
    <property type="entry name" value="SOD_MN"/>
    <property type="match status" value="1"/>
</dbReference>
<dbReference type="PANTHER" id="PTHR43595:SF2">
    <property type="entry name" value="SMALL RIBOSOMAL SUBUNIT PROTEIN MS42"/>
    <property type="match status" value="1"/>
</dbReference>
<dbReference type="SUPFAM" id="SSF54719">
    <property type="entry name" value="Fe,Mn superoxide dismutase (SOD), C-terminal domain"/>
    <property type="match status" value="1"/>
</dbReference>
<organism evidence="10 11">
    <name type="scientific">Porphyromonas crevioricanis JCM 15906</name>
    <dbReference type="NCBI Taxonomy" id="1305617"/>
    <lineage>
        <taxon>Bacteria</taxon>
        <taxon>Pseudomonadati</taxon>
        <taxon>Bacteroidota</taxon>
        <taxon>Bacteroidia</taxon>
        <taxon>Bacteroidales</taxon>
        <taxon>Porphyromonadaceae</taxon>
        <taxon>Porphyromonas</taxon>
    </lineage>
</organism>
<dbReference type="Pfam" id="PF02777">
    <property type="entry name" value="Sod_Fe_C"/>
    <property type="match status" value="1"/>
</dbReference>
<evidence type="ECO:0000256" key="3">
    <source>
        <dbReference type="ARBA" id="ARBA00022723"/>
    </source>
</evidence>
<dbReference type="PANTHER" id="PTHR43595">
    <property type="entry name" value="37S RIBOSOMAL PROTEIN S26, MITOCHONDRIAL"/>
    <property type="match status" value="1"/>
</dbReference>
<evidence type="ECO:0000259" key="8">
    <source>
        <dbReference type="Pfam" id="PF00081"/>
    </source>
</evidence>
<dbReference type="InterPro" id="IPR036324">
    <property type="entry name" value="Mn/Fe_SOD_N_sf"/>
</dbReference>
<feature type="signal peptide" evidence="7">
    <location>
        <begin position="1"/>
        <end position="23"/>
    </location>
</feature>
<evidence type="ECO:0000259" key="9">
    <source>
        <dbReference type="Pfam" id="PF02777"/>
    </source>
</evidence>
<evidence type="ECO:0000256" key="1">
    <source>
        <dbReference type="ARBA" id="ARBA00008714"/>
    </source>
</evidence>
<dbReference type="Gene3D" id="3.55.40.20">
    <property type="entry name" value="Iron/manganese superoxide dismutase, C-terminal domain"/>
    <property type="match status" value="1"/>
</dbReference>
<reference evidence="10 11" key="2">
    <citation type="journal article" date="2013" name="Genome Announc.">
        <title>Draft Genome Sequences of Porphyromonas crevioricanis JCM 15906T and Porphyromonas cansulci JCM 13913T Isolated from a Canine Oral Cavity.</title>
        <authorList>
            <person name="Sakamoto M."/>
            <person name="Tanaka N."/>
            <person name="Shiwa Y."/>
            <person name="Yoshikawa H."/>
            <person name="Ohkuma M."/>
        </authorList>
    </citation>
    <scope>NUCLEOTIDE SEQUENCE [LARGE SCALE GENOMIC DNA]</scope>
    <source>
        <strain evidence="10 11">JCM 15906</strain>
    </source>
</reference>
<proteinExistence type="inferred from homology"/>
<accession>T1DU31</accession>
<feature type="binding site" evidence="5">
    <location>
        <position position="49"/>
    </location>
    <ligand>
        <name>Mn(2+)</name>
        <dbReference type="ChEBI" id="CHEBI:29035"/>
    </ligand>
</feature>
<feature type="binding site" evidence="5">
    <location>
        <position position="97"/>
    </location>
    <ligand>
        <name>Mn(2+)</name>
        <dbReference type="ChEBI" id="CHEBI:29035"/>
    </ligand>
</feature>
<feature type="domain" description="Manganese/iron superoxide dismutase N-terminal" evidence="8">
    <location>
        <begin position="24"/>
        <end position="105"/>
    </location>
</feature>
<dbReference type="InterPro" id="IPR019833">
    <property type="entry name" value="Mn/Fe_SOD_BS"/>
</dbReference>
<sequence length="216" mass="24236">MNRLKHLLMATVFVLASFSSASAQFQLMKLPYATDALEPVISKQTVELHHGKHLAGYVKKLNKLIQGTPFASVSDVRMIAKYATGSIADNAGQLLNHNLYFEQFSPKGGGMPQGKLGERITAQWGSFEAFQKEFKQAAMGVFGSGWAWLSSDEKGNLSIVTEANGNNPVRRGLTPLMGIDLWEHAYYLDYTNDRGKHLDEVWRIIDWQVVELRYQL</sequence>
<evidence type="ECO:0000313" key="11">
    <source>
        <dbReference type="Proteomes" id="UP000018031"/>
    </source>
</evidence>
<dbReference type="EMBL" id="BAOU01000071">
    <property type="protein sequence ID" value="GAD06214.1"/>
    <property type="molecule type" value="Genomic_DNA"/>
</dbReference>
<feature type="binding site" evidence="5">
    <location>
        <position position="184"/>
    </location>
    <ligand>
        <name>Mn(2+)</name>
        <dbReference type="ChEBI" id="CHEBI:29035"/>
    </ligand>
</feature>
<keyword evidence="3 5" id="KW-0479">Metal-binding</keyword>
<dbReference type="PRINTS" id="PR01703">
    <property type="entry name" value="MNSODISMTASE"/>
</dbReference>
<comment type="caution">
    <text evidence="10">The sequence shown here is derived from an EMBL/GenBank/DDBJ whole genome shotgun (WGS) entry which is preliminary data.</text>
</comment>
<feature type="domain" description="Manganese/iron superoxide dismutase C-terminal" evidence="9">
    <location>
        <begin position="112"/>
        <end position="211"/>
    </location>
</feature>
<dbReference type="Proteomes" id="UP000018031">
    <property type="component" value="Unassembled WGS sequence"/>
</dbReference>
<dbReference type="SUPFAM" id="SSF46609">
    <property type="entry name" value="Fe,Mn superoxide dismutase (SOD), N-terminal domain"/>
    <property type="match status" value="1"/>
</dbReference>
<dbReference type="PIRSF" id="PIRSF000349">
    <property type="entry name" value="SODismutase"/>
    <property type="match status" value="1"/>
</dbReference>
<dbReference type="InterPro" id="IPR019832">
    <property type="entry name" value="Mn/Fe_SOD_C"/>
</dbReference>
<dbReference type="FunFam" id="3.55.40.20:FF:000004">
    <property type="entry name" value="Superoxide dismutase [Fe]"/>
    <property type="match status" value="1"/>
</dbReference>
<dbReference type="InterPro" id="IPR001189">
    <property type="entry name" value="Mn/Fe_SOD"/>
</dbReference>
<feature type="binding site" evidence="5">
    <location>
        <position position="180"/>
    </location>
    <ligand>
        <name>Mn(2+)</name>
        <dbReference type="ChEBI" id="CHEBI:29035"/>
    </ligand>
</feature>
<evidence type="ECO:0000256" key="7">
    <source>
        <dbReference type="SAM" id="SignalP"/>
    </source>
</evidence>
<evidence type="ECO:0000256" key="2">
    <source>
        <dbReference type="ARBA" id="ARBA00012682"/>
    </source>
</evidence>
<feature type="chain" id="PRO_5004574626" description="Superoxide dismutase" evidence="7">
    <location>
        <begin position="24"/>
        <end position="216"/>
    </location>
</feature>
<evidence type="ECO:0000313" key="10">
    <source>
        <dbReference type="EMBL" id="GAD06214.1"/>
    </source>
</evidence>
<name>T1DU31_9PORP</name>
<dbReference type="InterPro" id="IPR036314">
    <property type="entry name" value="SOD_C_sf"/>
</dbReference>
<dbReference type="GO" id="GO:0004784">
    <property type="term" value="F:superoxide dismutase activity"/>
    <property type="evidence" value="ECO:0007669"/>
    <property type="project" value="UniProtKB-EC"/>
</dbReference>
<dbReference type="AlphaFoldDB" id="T1DU31"/>
<dbReference type="GO" id="GO:0005737">
    <property type="term" value="C:cytoplasm"/>
    <property type="evidence" value="ECO:0007669"/>
    <property type="project" value="TreeGrafter"/>
</dbReference>